<dbReference type="Pfam" id="PF07992">
    <property type="entry name" value="Pyr_redox_2"/>
    <property type="match status" value="1"/>
</dbReference>
<accession>A0AAP0PTA2</accession>
<dbReference type="InterPro" id="IPR011992">
    <property type="entry name" value="EF-hand-dom_pair"/>
</dbReference>
<reference evidence="14 15" key="1">
    <citation type="submission" date="2024-01" db="EMBL/GenBank/DDBJ databases">
        <title>Genome assemblies of Stephania.</title>
        <authorList>
            <person name="Yang L."/>
        </authorList>
    </citation>
    <scope>NUCLEOTIDE SEQUENCE [LARGE SCALE GENOMIC DNA]</scope>
    <source>
        <strain evidence="14">YNDBR</strain>
        <tissue evidence="14">Leaf</tissue>
    </source>
</reference>
<keyword evidence="9" id="KW-0560">Oxidoreductase</keyword>
<keyword evidence="5" id="KW-0999">Mitochondrion inner membrane</keyword>
<keyword evidence="15" id="KW-1185">Reference proteome</keyword>
<dbReference type="InterPro" id="IPR018247">
    <property type="entry name" value="EF_Hand_1_Ca_BS"/>
</dbReference>
<dbReference type="AlphaFoldDB" id="A0AAP0PTA2"/>
<keyword evidence="6" id="KW-0274">FAD</keyword>
<keyword evidence="7" id="KW-0106">Calcium</keyword>
<keyword evidence="4" id="KW-0285">Flavoprotein</keyword>
<dbReference type="Gene3D" id="3.50.50.100">
    <property type="match status" value="2"/>
</dbReference>
<proteinExistence type="inferred from homology"/>
<evidence type="ECO:0000256" key="10">
    <source>
        <dbReference type="ARBA" id="ARBA00023027"/>
    </source>
</evidence>
<evidence type="ECO:0000256" key="12">
    <source>
        <dbReference type="ARBA" id="ARBA00049010"/>
    </source>
</evidence>
<keyword evidence="5" id="KW-0496">Mitochondrion</keyword>
<evidence type="ECO:0000256" key="9">
    <source>
        <dbReference type="ARBA" id="ARBA00023002"/>
    </source>
</evidence>
<dbReference type="SUPFAM" id="SSF51905">
    <property type="entry name" value="FAD/NAD(P)-binding domain"/>
    <property type="match status" value="2"/>
</dbReference>
<protein>
    <recommendedName>
        <fullName evidence="3">NADH:ubiquinone reductase (non-electrogenic)</fullName>
        <ecNumber evidence="3">1.6.5.9</ecNumber>
    </recommendedName>
</protein>
<gene>
    <name evidence="14" type="ORF">Syun_010465</name>
</gene>
<dbReference type="PROSITE" id="PS50222">
    <property type="entry name" value="EF_HAND_2"/>
    <property type="match status" value="1"/>
</dbReference>
<dbReference type="InterPro" id="IPR054585">
    <property type="entry name" value="NDH2-like_C"/>
</dbReference>
<keyword evidence="8" id="KW-0809">Transit peptide</keyword>
<evidence type="ECO:0000256" key="11">
    <source>
        <dbReference type="ARBA" id="ARBA00047599"/>
    </source>
</evidence>
<evidence type="ECO:0000256" key="5">
    <source>
        <dbReference type="ARBA" id="ARBA00022792"/>
    </source>
</evidence>
<dbReference type="FunFam" id="3.50.50.100:FF:000008">
    <property type="entry name" value="External alternative NAD(P)H-ubiquinone oxidoreductase B1, mitochondrial"/>
    <property type="match status" value="1"/>
</dbReference>
<name>A0AAP0PTA2_9MAGN</name>
<comment type="catalytic activity">
    <reaction evidence="12">
        <text>a ubiquinone + NADH + H(+) = a ubiquinol + NAD(+)</text>
        <dbReference type="Rhea" id="RHEA:23152"/>
        <dbReference type="Rhea" id="RHEA-COMP:9565"/>
        <dbReference type="Rhea" id="RHEA-COMP:9566"/>
        <dbReference type="ChEBI" id="CHEBI:15378"/>
        <dbReference type="ChEBI" id="CHEBI:16389"/>
        <dbReference type="ChEBI" id="CHEBI:17976"/>
        <dbReference type="ChEBI" id="CHEBI:57540"/>
        <dbReference type="ChEBI" id="CHEBI:57945"/>
    </reaction>
</comment>
<dbReference type="PANTHER" id="PTHR43706">
    <property type="entry name" value="NADH DEHYDROGENASE"/>
    <property type="match status" value="1"/>
</dbReference>
<dbReference type="PANTHER" id="PTHR43706:SF3">
    <property type="entry name" value="EXTERNAL ALTERNATIVE NAD(P)H-UBIQUINONE OXIDOREDUCTASE B1, MITOCHONDRIAL"/>
    <property type="match status" value="1"/>
</dbReference>
<dbReference type="SMART" id="SM00054">
    <property type="entry name" value="EFh"/>
    <property type="match status" value="1"/>
</dbReference>
<dbReference type="InterPro" id="IPR002048">
    <property type="entry name" value="EF_hand_dom"/>
</dbReference>
<evidence type="ECO:0000256" key="2">
    <source>
        <dbReference type="ARBA" id="ARBA00005272"/>
    </source>
</evidence>
<comment type="subcellular location">
    <subcellularLocation>
        <location evidence="1">Mitochondrion inner membrane</location>
        <topology evidence="1">Peripheral membrane protein</topology>
        <orientation evidence="1">Intermembrane side</orientation>
    </subcellularLocation>
</comment>
<sequence>MWNSFFGRAFRDLRSSSQLLVLLGISNGGLLAYSDSQADVNALVSESAPQDAQKKKVVVLGTGWAGTSFLKDLDISSYDIRVVSPRNYFAFTPLLPSVTCGTVESRSIVEPIRNIIKKRTLPLTVILRELNLATEIVPFSDALIFRKMEWFNFMKLNVSRLTPANRRVLCRSNNGPLIGKEDFMLDYDYLVIAIGAEVNTFNTSGVMEYCHFLKEVEDAQRIRRSVIDCFERAVLPDITEQERRSILHFVIVGGGPTGVEFAAELHDFIQEDLVRLYPTVQDLVKITVIQSGEHILNTYDGRISSFAEQKFQRDGIEVKTGCRVVGVSEKEINMKLKSTGEIFSIPYGMILWSTGIATRPVIRDFMEQIGQSKRLTLATDEWLRVEGCQNAYALGDCATINQRKIMEDILDIFRVADIDNSGTLTVTEFQDVIQDILVRYPQVDLYLKSQHLQNMEDLLKDPQGNERKEVDIEEFKIALAQVDSQMKSLPATAQVAAQQGTYLATCFNHMEQCQTNPEGPRRFRKSGRHRFQPFRYKHFGQFAPLGGEQAAAELPGDWISIGHSTQWLWYSVYASKQVSWRTRVLVVSDWTRRFIFGRDSSRI</sequence>
<comment type="catalytic activity">
    <reaction evidence="11">
        <text>a quinone + NADH + H(+) = a quinol + NAD(+)</text>
        <dbReference type="Rhea" id="RHEA:46160"/>
        <dbReference type="ChEBI" id="CHEBI:15378"/>
        <dbReference type="ChEBI" id="CHEBI:24646"/>
        <dbReference type="ChEBI" id="CHEBI:57540"/>
        <dbReference type="ChEBI" id="CHEBI:57945"/>
        <dbReference type="ChEBI" id="CHEBI:132124"/>
        <dbReference type="EC" id="1.6.5.9"/>
    </reaction>
</comment>
<dbReference type="SUPFAM" id="SSF47473">
    <property type="entry name" value="EF-hand"/>
    <property type="match status" value="1"/>
</dbReference>
<evidence type="ECO:0000256" key="4">
    <source>
        <dbReference type="ARBA" id="ARBA00022630"/>
    </source>
</evidence>
<comment type="caution">
    <text evidence="14">The sequence shown here is derived from an EMBL/GenBank/DDBJ whole genome shotgun (WGS) entry which is preliminary data.</text>
</comment>
<dbReference type="PROSITE" id="PS00018">
    <property type="entry name" value="EF_HAND_1"/>
    <property type="match status" value="1"/>
</dbReference>
<dbReference type="InterPro" id="IPR045024">
    <property type="entry name" value="NDH-2"/>
</dbReference>
<evidence type="ECO:0000256" key="3">
    <source>
        <dbReference type="ARBA" id="ARBA00012637"/>
    </source>
</evidence>
<dbReference type="InterPro" id="IPR023753">
    <property type="entry name" value="FAD/NAD-binding_dom"/>
</dbReference>
<evidence type="ECO:0000256" key="7">
    <source>
        <dbReference type="ARBA" id="ARBA00022837"/>
    </source>
</evidence>
<comment type="similarity">
    <text evidence="2">Belongs to the NADH dehydrogenase family.</text>
</comment>
<dbReference type="GO" id="GO:0050136">
    <property type="term" value="F:NADH dehydrogenase (quinone) (non-electrogenic) activity"/>
    <property type="evidence" value="ECO:0007669"/>
    <property type="project" value="UniProtKB-EC"/>
</dbReference>
<feature type="domain" description="EF-hand" evidence="13">
    <location>
        <begin position="404"/>
        <end position="439"/>
    </location>
</feature>
<evidence type="ECO:0000256" key="6">
    <source>
        <dbReference type="ARBA" id="ARBA00022827"/>
    </source>
</evidence>
<dbReference type="EMBL" id="JBBNAF010000004">
    <property type="protein sequence ID" value="KAK9152156.1"/>
    <property type="molecule type" value="Genomic_DNA"/>
</dbReference>
<keyword evidence="5" id="KW-0472">Membrane</keyword>
<dbReference type="EC" id="1.6.5.9" evidence="3"/>
<evidence type="ECO:0000313" key="14">
    <source>
        <dbReference type="EMBL" id="KAK9152156.1"/>
    </source>
</evidence>
<dbReference type="InterPro" id="IPR036188">
    <property type="entry name" value="FAD/NAD-bd_sf"/>
</dbReference>
<keyword evidence="10" id="KW-0520">NAD</keyword>
<dbReference type="Proteomes" id="UP001420932">
    <property type="component" value="Unassembled WGS sequence"/>
</dbReference>
<evidence type="ECO:0000313" key="15">
    <source>
        <dbReference type="Proteomes" id="UP001420932"/>
    </source>
</evidence>
<dbReference type="GO" id="GO:0005743">
    <property type="term" value="C:mitochondrial inner membrane"/>
    <property type="evidence" value="ECO:0007669"/>
    <property type="project" value="UniProtKB-SubCell"/>
</dbReference>
<dbReference type="GO" id="GO:0005509">
    <property type="term" value="F:calcium ion binding"/>
    <property type="evidence" value="ECO:0007669"/>
    <property type="project" value="InterPro"/>
</dbReference>
<dbReference type="Pfam" id="PF22366">
    <property type="entry name" value="NDH2_C"/>
    <property type="match status" value="1"/>
</dbReference>
<organism evidence="14 15">
    <name type="scientific">Stephania yunnanensis</name>
    <dbReference type="NCBI Taxonomy" id="152371"/>
    <lineage>
        <taxon>Eukaryota</taxon>
        <taxon>Viridiplantae</taxon>
        <taxon>Streptophyta</taxon>
        <taxon>Embryophyta</taxon>
        <taxon>Tracheophyta</taxon>
        <taxon>Spermatophyta</taxon>
        <taxon>Magnoliopsida</taxon>
        <taxon>Ranunculales</taxon>
        <taxon>Menispermaceae</taxon>
        <taxon>Menispermoideae</taxon>
        <taxon>Cissampelideae</taxon>
        <taxon>Stephania</taxon>
    </lineage>
</organism>
<evidence type="ECO:0000259" key="13">
    <source>
        <dbReference type="PROSITE" id="PS50222"/>
    </source>
</evidence>
<evidence type="ECO:0000256" key="1">
    <source>
        <dbReference type="ARBA" id="ARBA00004137"/>
    </source>
</evidence>
<evidence type="ECO:0000256" key="8">
    <source>
        <dbReference type="ARBA" id="ARBA00022946"/>
    </source>
</evidence>